<sequence length="136" mass="15679">MWGKIVQNIWKSIPFSRPCMSKIQPSATLPSLKFKYKDLEPILSREIMKIHHQNHHKTYVENYNKTLNQLRTAVAKDDIAKIISLGPALKFNGGGHINHSIFWDTLTPQSTKPSKDLDKALIQNMVYVHEMNLKNN</sequence>
<dbReference type="PRINTS" id="PR01703">
    <property type="entry name" value="MNSODISMTASE"/>
</dbReference>
<reference evidence="9" key="1">
    <citation type="submission" date="2018-04" db="EMBL/GenBank/DDBJ databases">
        <title>Transcriptome of Schizaphis graminum biotype I.</title>
        <authorList>
            <person name="Scully E.D."/>
            <person name="Geib S.M."/>
            <person name="Palmer N.A."/>
            <person name="Koch K."/>
            <person name="Bradshaw J."/>
            <person name="Heng-Moss T."/>
            <person name="Sarath G."/>
        </authorList>
    </citation>
    <scope>NUCLEOTIDE SEQUENCE</scope>
</reference>
<keyword evidence="4" id="KW-0479">Metal-binding</keyword>
<evidence type="ECO:0000256" key="7">
    <source>
        <dbReference type="ARBA" id="ARBA00049204"/>
    </source>
</evidence>
<dbReference type="InterPro" id="IPR001189">
    <property type="entry name" value="Mn/Fe_SOD"/>
</dbReference>
<name>A0A2S2P4R8_SCHGA</name>
<comment type="similarity">
    <text evidence="2">Belongs to the iron/manganese superoxide dismutase family.</text>
</comment>
<dbReference type="InterPro" id="IPR050265">
    <property type="entry name" value="Fe/Mn_Superoxide_Dismutase"/>
</dbReference>
<dbReference type="EC" id="1.15.1.1" evidence="3"/>
<evidence type="ECO:0000256" key="2">
    <source>
        <dbReference type="ARBA" id="ARBA00008714"/>
    </source>
</evidence>
<comment type="function">
    <text evidence="1">Destroys superoxide anion radicals which are normally produced within the cells and which are toxic to biological systems.</text>
</comment>
<dbReference type="InterPro" id="IPR019831">
    <property type="entry name" value="Mn/Fe_SOD_N"/>
</dbReference>
<evidence type="ECO:0000313" key="9">
    <source>
        <dbReference type="EMBL" id="MBY24332.1"/>
    </source>
</evidence>
<dbReference type="PANTHER" id="PTHR11404:SF6">
    <property type="entry name" value="SUPEROXIDE DISMUTASE [MN], MITOCHONDRIAL"/>
    <property type="match status" value="1"/>
</dbReference>
<evidence type="ECO:0000256" key="6">
    <source>
        <dbReference type="ARBA" id="ARBA00023211"/>
    </source>
</evidence>
<organism evidence="9">
    <name type="scientific">Schizaphis graminum</name>
    <name type="common">Green bug aphid</name>
    <dbReference type="NCBI Taxonomy" id="13262"/>
    <lineage>
        <taxon>Eukaryota</taxon>
        <taxon>Metazoa</taxon>
        <taxon>Ecdysozoa</taxon>
        <taxon>Arthropoda</taxon>
        <taxon>Hexapoda</taxon>
        <taxon>Insecta</taxon>
        <taxon>Pterygota</taxon>
        <taxon>Neoptera</taxon>
        <taxon>Paraneoptera</taxon>
        <taxon>Hemiptera</taxon>
        <taxon>Sternorrhyncha</taxon>
        <taxon>Aphidomorpha</taxon>
        <taxon>Aphidoidea</taxon>
        <taxon>Aphididae</taxon>
        <taxon>Aphidini</taxon>
        <taxon>Schizaphis</taxon>
    </lineage>
</organism>
<dbReference type="EMBL" id="GGMR01011713">
    <property type="protein sequence ID" value="MBY24332.1"/>
    <property type="molecule type" value="Transcribed_RNA"/>
</dbReference>
<evidence type="ECO:0000259" key="8">
    <source>
        <dbReference type="Pfam" id="PF00081"/>
    </source>
</evidence>
<comment type="catalytic activity">
    <reaction evidence="7">
        <text>2 superoxide + 2 H(+) = H2O2 + O2</text>
        <dbReference type="Rhea" id="RHEA:20696"/>
        <dbReference type="ChEBI" id="CHEBI:15378"/>
        <dbReference type="ChEBI" id="CHEBI:15379"/>
        <dbReference type="ChEBI" id="CHEBI:16240"/>
        <dbReference type="ChEBI" id="CHEBI:18421"/>
        <dbReference type="EC" id="1.15.1.1"/>
    </reaction>
</comment>
<evidence type="ECO:0000256" key="1">
    <source>
        <dbReference type="ARBA" id="ARBA00002170"/>
    </source>
</evidence>
<dbReference type="GO" id="GO:0004784">
    <property type="term" value="F:superoxide dismutase activity"/>
    <property type="evidence" value="ECO:0007669"/>
    <property type="project" value="UniProtKB-EC"/>
</dbReference>
<gene>
    <name evidence="9" type="primary">Sod2_2</name>
    <name evidence="9" type="ORF">g.88875</name>
</gene>
<keyword evidence="5" id="KW-0560">Oxidoreductase</keyword>
<proteinExistence type="inferred from homology"/>
<dbReference type="Pfam" id="PF00081">
    <property type="entry name" value="Sod_Fe_N"/>
    <property type="match status" value="1"/>
</dbReference>
<evidence type="ECO:0000256" key="3">
    <source>
        <dbReference type="ARBA" id="ARBA00012682"/>
    </source>
</evidence>
<keyword evidence="6" id="KW-0464">Manganese</keyword>
<dbReference type="Gene3D" id="1.10.287.990">
    <property type="entry name" value="Fe,Mn superoxide dismutase (SOD) domain"/>
    <property type="match status" value="1"/>
</dbReference>
<dbReference type="GO" id="GO:0005739">
    <property type="term" value="C:mitochondrion"/>
    <property type="evidence" value="ECO:0007669"/>
    <property type="project" value="TreeGrafter"/>
</dbReference>
<dbReference type="PANTHER" id="PTHR11404">
    <property type="entry name" value="SUPEROXIDE DISMUTASE 2"/>
    <property type="match status" value="1"/>
</dbReference>
<accession>A0A2S2P4R8</accession>
<evidence type="ECO:0000256" key="5">
    <source>
        <dbReference type="ARBA" id="ARBA00023002"/>
    </source>
</evidence>
<dbReference type="GO" id="GO:0030145">
    <property type="term" value="F:manganese ion binding"/>
    <property type="evidence" value="ECO:0007669"/>
    <property type="project" value="TreeGrafter"/>
</dbReference>
<dbReference type="InterPro" id="IPR036324">
    <property type="entry name" value="Mn/Fe_SOD_N_sf"/>
</dbReference>
<dbReference type="FunFam" id="1.10.287.990:FF:000001">
    <property type="entry name" value="Superoxide dismutase"/>
    <property type="match status" value="1"/>
</dbReference>
<feature type="domain" description="Manganese/iron superoxide dismutase N-terminal" evidence="8">
    <location>
        <begin position="28"/>
        <end position="106"/>
    </location>
</feature>
<dbReference type="AlphaFoldDB" id="A0A2S2P4R8"/>
<dbReference type="SUPFAM" id="SSF46609">
    <property type="entry name" value="Fe,Mn superoxide dismutase (SOD), N-terminal domain"/>
    <property type="match status" value="1"/>
</dbReference>
<protein>
    <recommendedName>
        <fullName evidence="3">superoxide dismutase</fullName>
        <ecNumber evidence="3">1.15.1.1</ecNumber>
    </recommendedName>
</protein>
<evidence type="ECO:0000256" key="4">
    <source>
        <dbReference type="ARBA" id="ARBA00022723"/>
    </source>
</evidence>